<name>A0A9Q3GZR7_9BASI</name>
<dbReference type="AlphaFoldDB" id="A0A9Q3GZR7"/>
<protein>
    <recommendedName>
        <fullName evidence="3">CCHC-type domain-containing protein</fullName>
    </recommendedName>
</protein>
<dbReference type="Proteomes" id="UP000765509">
    <property type="component" value="Unassembled WGS sequence"/>
</dbReference>
<organism evidence="1 2">
    <name type="scientific">Austropuccinia psidii MF-1</name>
    <dbReference type="NCBI Taxonomy" id="1389203"/>
    <lineage>
        <taxon>Eukaryota</taxon>
        <taxon>Fungi</taxon>
        <taxon>Dikarya</taxon>
        <taxon>Basidiomycota</taxon>
        <taxon>Pucciniomycotina</taxon>
        <taxon>Pucciniomycetes</taxon>
        <taxon>Pucciniales</taxon>
        <taxon>Sphaerophragmiaceae</taxon>
        <taxon>Austropuccinia</taxon>
    </lineage>
</organism>
<evidence type="ECO:0008006" key="3">
    <source>
        <dbReference type="Google" id="ProtNLM"/>
    </source>
</evidence>
<dbReference type="OrthoDB" id="2506999at2759"/>
<evidence type="ECO:0000313" key="1">
    <source>
        <dbReference type="EMBL" id="MBW0484809.1"/>
    </source>
</evidence>
<sequence>MGKARSFNNLRGLFNQDHLMGMIIKQATQSRPAINTGLIGRFEVLLSTYEKTPNLGQVIGALEACFWQDEANNAPTNTPPTPQAMDFNHLNIQGKLGTSETDGTFAEDNMDPVVFRAIIRGMCHPCKKPGHFARNYPKGMKPTQPTYSNNNHFQEYCPILAPSNMNPTAIPTMTPSTVADRYRP</sequence>
<reference evidence="1" key="1">
    <citation type="submission" date="2021-03" db="EMBL/GenBank/DDBJ databases">
        <title>Draft genome sequence of rust myrtle Austropuccinia psidii MF-1, a brazilian biotype.</title>
        <authorList>
            <person name="Quecine M.C."/>
            <person name="Pachon D.M.R."/>
            <person name="Bonatelli M.L."/>
            <person name="Correr F.H."/>
            <person name="Franceschini L.M."/>
            <person name="Leite T.F."/>
            <person name="Margarido G.R.A."/>
            <person name="Almeida C.A."/>
            <person name="Ferrarezi J.A."/>
            <person name="Labate C.A."/>
        </authorList>
    </citation>
    <scope>NUCLEOTIDE SEQUENCE</scope>
    <source>
        <strain evidence="1">MF-1</strain>
    </source>
</reference>
<comment type="caution">
    <text evidence="1">The sequence shown here is derived from an EMBL/GenBank/DDBJ whole genome shotgun (WGS) entry which is preliminary data.</text>
</comment>
<dbReference type="EMBL" id="AVOT02007862">
    <property type="protein sequence ID" value="MBW0484809.1"/>
    <property type="molecule type" value="Genomic_DNA"/>
</dbReference>
<accession>A0A9Q3GZR7</accession>
<keyword evidence="2" id="KW-1185">Reference proteome</keyword>
<proteinExistence type="predicted"/>
<evidence type="ECO:0000313" key="2">
    <source>
        <dbReference type="Proteomes" id="UP000765509"/>
    </source>
</evidence>
<gene>
    <name evidence="1" type="ORF">O181_024524</name>
</gene>